<sequence>VFYFKSVAFVGPIELVIHRTIWTAFLLLITTTLYSKWSAIRLILKNQKKTLLLLTTGILIFINWSTWIYAVVTNRLIDASFGYYIMPILSVFFGIIFLNEPYNKQKIVSVLLVVISVIYLLMNFSSVPWTGLIVAITWSTYSLLRKKININPDLGLLMESLFVSPMALLAFYLLSQDGNNFFSFSDPIISFWLFLAGVVTVIPLFLWLKGVELAGLGTSGMIFFITPTCQFLLGFFFYDEYFDLNKLIGFIIIWIAVAIYLHDLS</sequence>
<keyword evidence="4" id="KW-1003">Cell membrane</keyword>
<evidence type="ECO:0000256" key="1">
    <source>
        <dbReference type="ARBA" id="ARBA00004651"/>
    </source>
</evidence>
<feature type="non-terminal residue" evidence="10">
    <location>
        <position position="265"/>
    </location>
</feature>
<keyword evidence="7 8" id="KW-0472">Membrane</keyword>
<dbReference type="NCBIfam" id="TIGR00688">
    <property type="entry name" value="rarD"/>
    <property type="match status" value="1"/>
</dbReference>
<feature type="transmembrane region" description="Helical" evidence="8">
    <location>
        <begin position="51"/>
        <end position="69"/>
    </location>
</feature>
<evidence type="ECO:0000256" key="5">
    <source>
        <dbReference type="ARBA" id="ARBA00022692"/>
    </source>
</evidence>
<comment type="subcellular location">
    <subcellularLocation>
        <location evidence="1">Cell membrane</location>
        <topology evidence="1">Multi-pass membrane protein</topology>
    </subcellularLocation>
</comment>
<keyword evidence="3" id="KW-0813">Transport</keyword>
<evidence type="ECO:0000256" key="3">
    <source>
        <dbReference type="ARBA" id="ARBA00022448"/>
    </source>
</evidence>
<dbReference type="Pfam" id="PF00892">
    <property type="entry name" value="EamA"/>
    <property type="match status" value="2"/>
</dbReference>
<dbReference type="GO" id="GO:0005886">
    <property type="term" value="C:plasma membrane"/>
    <property type="evidence" value="ECO:0007669"/>
    <property type="project" value="UniProtKB-SubCell"/>
</dbReference>
<dbReference type="SUPFAM" id="SSF103481">
    <property type="entry name" value="Multidrug resistance efflux transporter EmrE"/>
    <property type="match status" value="2"/>
</dbReference>
<evidence type="ECO:0000256" key="4">
    <source>
        <dbReference type="ARBA" id="ARBA00022475"/>
    </source>
</evidence>
<gene>
    <name evidence="10" type="ORF">METZ01_LOCUS432021</name>
</gene>
<feature type="domain" description="EamA" evidence="9">
    <location>
        <begin position="5"/>
        <end position="121"/>
    </location>
</feature>
<evidence type="ECO:0000259" key="9">
    <source>
        <dbReference type="Pfam" id="PF00892"/>
    </source>
</evidence>
<dbReference type="EMBL" id="UINC01173523">
    <property type="protein sequence ID" value="SVD79167.1"/>
    <property type="molecule type" value="Genomic_DNA"/>
</dbReference>
<comment type="similarity">
    <text evidence="2">Belongs to the EamA transporter family.</text>
</comment>
<protein>
    <recommendedName>
        <fullName evidence="9">EamA domain-containing protein</fullName>
    </recommendedName>
</protein>
<feature type="domain" description="EamA" evidence="9">
    <location>
        <begin position="131"/>
        <end position="259"/>
    </location>
</feature>
<organism evidence="10">
    <name type="scientific">marine metagenome</name>
    <dbReference type="NCBI Taxonomy" id="408172"/>
    <lineage>
        <taxon>unclassified sequences</taxon>
        <taxon>metagenomes</taxon>
        <taxon>ecological metagenomes</taxon>
    </lineage>
</organism>
<reference evidence="10" key="1">
    <citation type="submission" date="2018-05" db="EMBL/GenBank/DDBJ databases">
        <authorList>
            <person name="Lanie J.A."/>
            <person name="Ng W.-L."/>
            <person name="Kazmierczak K.M."/>
            <person name="Andrzejewski T.M."/>
            <person name="Davidsen T.M."/>
            <person name="Wayne K.J."/>
            <person name="Tettelin H."/>
            <person name="Glass J.I."/>
            <person name="Rusch D."/>
            <person name="Podicherti R."/>
            <person name="Tsui H.-C.T."/>
            <person name="Winkler M.E."/>
        </authorList>
    </citation>
    <scope>NUCLEOTIDE SEQUENCE</scope>
</reference>
<evidence type="ECO:0000313" key="10">
    <source>
        <dbReference type="EMBL" id="SVD79167.1"/>
    </source>
</evidence>
<feature type="transmembrane region" description="Helical" evidence="8">
    <location>
        <begin position="106"/>
        <end position="122"/>
    </location>
</feature>
<feature type="transmembrane region" description="Helical" evidence="8">
    <location>
        <begin position="220"/>
        <end position="238"/>
    </location>
</feature>
<name>A0A382Y754_9ZZZZ</name>
<dbReference type="InterPro" id="IPR000620">
    <property type="entry name" value="EamA_dom"/>
</dbReference>
<dbReference type="PANTHER" id="PTHR22911:SF137">
    <property type="entry name" value="SOLUTE CARRIER FAMILY 35 MEMBER G2-RELATED"/>
    <property type="match status" value="1"/>
</dbReference>
<dbReference type="PANTHER" id="PTHR22911">
    <property type="entry name" value="ACYL-MALONYL CONDENSING ENZYME-RELATED"/>
    <property type="match status" value="1"/>
</dbReference>
<evidence type="ECO:0000256" key="8">
    <source>
        <dbReference type="SAM" id="Phobius"/>
    </source>
</evidence>
<dbReference type="InterPro" id="IPR037185">
    <property type="entry name" value="EmrE-like"/>
</dbReference>
<feature type="transmembrane region" description="Helical" evidence="8">
    <location>
        <begin position="187"/>
        <end position="208"/>
    </location>
</feature>
<evidence type="ECO:0000256" key="7">
    <source>
        <dbReference type="ARBA" id="ARBA00023136"/>
    </source>
</evidence>
<keyword evidence="6 8" id="KW-1133">Transmembrane helix</keyword>
<keyword evidence="5 8" id="KW-0812">Transmembrane</keyword>
<feature type="transmembrane region" description="Helical" evidence="8">
    <location>
        <begin position="20"/>
        <end position="39"/>
    </location>
</feature>
<dbReference type="AlphaFoldDB" id="A0A382Y754"/>
<dbReference type="InterPro" id="IPR004626">
    <property type="entry name" value="RarD"/>
</dbReference>
<evidence type="ECO:0000256" key="6">
    <source>
        <dbReference type="ARBA" id="ARBA00022989"/>
    </source>
</evidence>
<evidence type="ECO:0000256" key="2">
    <source>
        <dbReference type="ARBA" id="ARBA00007362"/>
    </source>
</evidence>
<feature type="non-terminal residue" evidence="10">
    <location>
        <position position="1"/>
    </location>
</feature>
<feature type="transmembrane region" description="Helical" evidence="8">
    <location>
        <begin position="81"/>
        <end position="99"/>
    </location>
</feature>
<feature type="transmembrane region" description="Helical" evidence="8">
    <location>
        <begin position="156"/>
        <end position="175"/>
    </location>
</feature>
<accession>A0A382Y754</accession>
<feature type="transmembrane region" description="Helical" evidence="8">
    <location>
        <begin position="244"/>
        <end position="261"/>
    </location>
</feature>
<proteinExistence type="inferred from homology"/>